<organism evidence="2 3">
    <name type="scientific">Pelagibacter ubique</name>
    <dbReference type="NCBI Taxonomy" id="198252"/>
    <lineage>
        <taxon>Bacteria</taxon>
        <taxon>Pseudomonadati</taxon>
        <taxon>Pseudomonadota</taxon>
        <taxon>Alphaproteobacteria</taxon>
        <taxon>Candidatus Pelagibacterales</taxon>
        <taxon>Candidatus Pelagibacteraceae</taxon>
        <taxon>Candidatus Pelagibacter</taxon>
    </lineage>
</organism>
<gene>
    <name evidence="2" type="ORF">VP91_00008590</name>
</gene>
<evidence type="ECO:0000256" key="1">
    <source>
        <dbReference type="SAM" id="Phobius"/>
    </source>
</evidence>
<evidence type="ECO:0008006" key="4">
    <source>
        <dbReference type="Google" id="ProtNLM"/>
    </source>
</evidence>
<sequence length="184" mass="20722">MNIKYFSKLRELLPEPVRQLGGLVSLTFVVIFSFAILNIFFGQGDELVEKMKKEETRIAEANKLSKIISTLPTGILTFYEGSGNYKLSKEQYETVCKITKIIPQRAVMGANLINFKATQIYNANGNQIAETFVNWDKKEKKCIAGFVLIGSVNDGEKEKITVSGEVLNFLSTGIDTRVYFIKNF</sequence>
<evidence type="ECO:0000313" key="2">
    <source>
        <dbReference type="EMBL" id="NMN67710.1"/>
    </source>
</evidence>
<feature type="transmembrane region" description="Helical" evidence="1">
    <location>
        <begin position="20"/>
        <end position="41"/>
    </location>
</feature>
<dbReference type="EMBL" id="LANA01000002">
    <property type="protein sequence ID" value="NMN67710.1"/>
    <property type="molecule type" value="Genomic_DNA"/>
</dbReference>
<dbReference type="RefSeq" id="WP_211181512.1">
    <property type="nucleotide sequence ID" value="NZ_LANA01000002.1"/>
</dbReference>
<accession>A0ABX1T4T0</accession>
<proteinExistence type="predicted"/>
<evidence type="ECO:0000313" key="3">
    <source>
        <dbReference type="Proteomes" id="UP001166004"/>
    </source>
</evidence>
<keyword evidence="1" id="KW-0472">Membrane</keyword>
<keyword evidence="1" id="KW-1133">Transmembrane helix</keyword>
<comment type="caution">
    <text evidence="2">The sequence shown here is derived from an EMBL/GenBank/DDBJ whole genome shotgun (WGS) entry which is preliminary data.</text>
</comment>
<protein>
    <recommendedName>
        <fullName evidence="4">ABC transporter permease</fullName>
    </recommendedName>
</protein>
<name>A0ABX1T4T0_PELUQ</name>
<dbReference type="Proteomes" id="UP001166004">
    <property type="component" value="Unassembled WGS sequence"/>
</dbReference>
<keyword evidence="3" id="KW-1185">Reference proteome</keyword>
<keyword evidence="1" id="KW-0812">Transmembrane</keyword>
<reference evidence="2 3" key="1">
    <citation type="submission" date="2019-07" db="EMBL/GenBank/DDBJ databases">
        <title>SAR11 Genome Evolution.</title>
        <authorList>
            <person name="Giovannoni S."/>
        </authorList>
    </citation>
    <scope>NUCLEOTIDE SEQUENCE [LARGE SCALE GENOMIC DNA]</scope>
    <source>
        <strain evidence="2 3">HTCC9565</strain>
    </source>
</reference>